<reference evidence="1 2" key="1">
    <citation type="submission" date="2019-01" db="EMBL/GenBank/DDBJ databases">
        <authorList>
            <consortium name="Pathogen Informatics"/>
        </authorList>
    </citation>
    <scope>NUCLEOTIDE SEQUENCE [LARGE SCALE GENOMIC DNA]</scope>
    <source>
        <strain evidence="1 2">NCTC10184</strain>
    </source>
</reference>
<accession>A0A449B9X3</accession>
<dbReference type="OrthoDB" id="10019773at2"/>
<gene>
    <name evidence="1" type="ORF">NCTC10184_00178</name>
</gene>
<evidence type="ECO:0000313" key="1">
    <source>
        <dbReference type="EMBL" id="VEU77964.1"/>
    </source>
</evidence>
<sequence length="238" mass="27970">MTKTMSAELTNLTKFTKIKNTTVYFALPIELGNKKYQLDWSLCDKQPFVIDANLKLTKFETWLKDFFSSNEINALEKVKFNLQELSKYALMSSYQKQENAKFKLINLDLFQQQNSKKQLFVFTFELVNDPQLALSNLYNFAMHFFANYVRYQNEYRLTFENQIVAKQETQIQSFINLEFVRFVFDNLNSSVAFSSYFDANEDFENLGKSQTFAAFQDQNGSAEILFEASLIELFKLCF</sequence>
<organism evidence="1 2">
    <name type="scientific">Mycoplasmopsis columbinasalis</name>
    <dbReference type="NCBI Taxonomy" id="114880"/>
    <lineage>
        <taxon>Bacteria</taxon>
        <taxon>Bacillati</taxon>
        <taxon>Mycoplasmatota</taxon>
        <taxon>Mycoplasmoidales</taxon>
        <taxon>Metamycoplasmataceae</taxon>
        <taxon>Mycoplasmopsis</taxon>
    </lineage>
</organism>
<keyword evidence="2" id="KW-1185">Reference proteome</keyword>
<evidence type="ECO:0000313" key="2">
    <source>
        <dbReference type="Proteomes" id="UP000290876"/>
    </source>
</evidence>
<name>A0A449B9X3_9BACT</name>
<dbReference type="AlphaFoldDB" id="A0A449B9X3"/>
<dbReference type="EMBL" id="LR215043">
    <property type="protein sequence ID" value="VEU77964.1"/>
    <property type="molecule type" value="Genomic_DNA"/>
</dbReference>
<proteinExistence type="predicted"/>
<dbReference type="Proteomes" id="UP000290876">
    <property type="component" value="Chromosome"/>
</dbReference>
<dbReference type="RefSeq" id="WP_129622818.1">
    <property type="nucleotide sequence ID" value="NZ_LR215043.1"/>
</dbReference>
<dbReference type="KEGG" id="mcob:NCTC10184_00178"/>
<protein>
    <submittedName>
        <fullName evidence="1">Uncharacterized protein</fullName>
    </submittedName>
</protein>